<dbReference type="Proteomes" id="UP000229081">
    <property type="component" value="Chromosome"/>
</dbReference>
<dbReference type="PANTHER" id="PTHR33204:SF29">
    <property type="entry name" value="TRANSCRIPTIONAL REGULATOR"/>
    <property type="match status" value="1"/>
</dbReference>
<dbReference type="GO" id="GO:0003677">
    <property type="term" value="F:DNA binding"/>
    <property type="evidence" value="ECO:0007669"/>
    <property type="project" value="UniProtKB-KW"/>
</dbReference>
<dbReference type="EMBL" id="CP024923">
    <property type="protein sequence ID" value="ATY34503.1"/>
    <property type="molecule type" value="Genomic_DNA"/>
</dbReference>
<evidence type="ECO:0000256" key="1">
    <source>
        <dbReference type="ARBA" id="ARBA00023015"/>
    </source>
</evidence>
<dbReference type="KEGG" id="sphc:CVN68_08185"/>
<protein>
    <recommendedName>
        <fullName evidence="5">HTH hxlR-type domain-containing protein</fullName>
    </recommendedName>
</protein>
<dbReference type="PANTHER" id="PTHR33204">
    <property type="entry name" value="TRANSCRIPTIONAL REGULATOR, MARR FAMILY"/>
    <property type="match status" value="1"/>
</dbReference>
<dbReference type="InterPro" id="IPR002577">
    <property type="entry name" value="HTH_HxlR"/>
</dbReference>
<name>A0A2K8MKV8_9SPHN</name>
<feature type="domain" description="HTH hxlR-type" evidence="5">
    <location>
        <begin position="1"/>
        <end position="98"/>
    </location>
</feature>
<dbReference type="InterPro" id="IPR036390">
    <property type="entry name" value="WH_DNA-bd_sf"/>
</dbReference>
<evidence type="ECO:0000313" key="6">
    <source>
        <dbReference type="EMBL" id="ATY34503.1"/>
    </source>
</evidence>
<keyword evidence="1" id="KW-0805">Transcription regulation</keyword>
<dbReference type="Gene3D" id="1.10.10.10">
    <property type="entry name" value="Winged helix-like DNA-binding domain superfamily/Winged helix DNA-binding domain"/>
    <property type="match status" value="1"/>
</dbReference>
<evidence type="ECO:0000313" key="7">
    <source>
        <dbReference type="Proteomes" id="UP000229081"/>
    </source>
</evidence>
<dbReference type="SUPFAM" id="SSF46785">
    <property type="entry name" value="Winged helix' DNA-binding domain"/>
    <property type="match status" value="1"/>
</dbReference>
<accession>A0A2K8MKV8</accession>
<dbReference type="PROSITE" id="PS51118">
    <property type="entry name" value="HTH_HXLR"/>
    <property type="match status" value="1"/>
</dbReference>
<organism evidence="6 7">
    <name type="scientific">Sphingomonas psychrotolerans</name>
    <dbReference type="NCBI Taxonomy" id="1327635"/>
    <lineage>
        <taxon>Bacteria</taxon>
        <taxon>Pseudomonadati</taxon>
        <taxon>Pseudomonadota</taxon>
        <taxon>Alphaproteobacteria</taxon>
        <taxon>Sphingomonadales</taxon>
        <taxon>Sphingomonadaceae</taxon>
        <taxon>Sphingomonas</taxon>
    </lineage>
</organism>
<keyword evidence="2" id="KW-0238">DNA-binding</keyword>
<gene>
    <name evidence="6" type="ORF">CVN68_08185</name>
</gene>
<dbReference type="OrthoDB" id="9800350at2"/>
<dbReference type="Pfam" id="PF01638">
    <property type="entry name" value="HxlR"/>
    <property type="match status" value="1"/>
</dbReference>
<evidence type="ECO:0000259" key="5">
    <source>
        <dbReference type="PROSITE" id="PS51118"/>
    </source>
</evidence>
<feature type="region of interest" description="Disordered" evidence="4">
    <location>
        <begin position="93"/>
        <end position="115"/>
    </location>
</feature>
<reference evidence="6 7" key="1">
    <citation type="submission" date="2017-11" db="EMBL/GenBank/DDBJ databases">
        <title>Complete genome sequence of Sphingomonas sp. Strain Cra20, a psychrotolerant potential plant growth promoting rhizobacteria.</title>
        <authorList>
            <person name="Luo Y."/>
        </authorList>
    </citation>
    <scope>NUCLEOTIDE SEQUENCE [LARGE SCALE GENOMIC DNA]</scope>
    <source>
        <strain evidence="6 7">Cra20</strain>
    </source>
</reference>
<keyword evidence="3" id="KW-0804">Transcription</keyword>
<proteinExistence type="predicted"/>
<evidence type="ECO:0000256" key="2">
    <source>
        <dbReference type="ARBA" id="ARBA00023125"/>
    </source>
</evidence>
<sequence>MRKDPLEKIEGRWTLQILLRLNAGEHRFSDLRAAIPRVSANILTDRLRALEGAGLVERRHLPPPYASQIYMLADLAAGLRPALDALSRWRAETRDAPVPAQGTGRSSALDREQSR</sequence>
<dbReference type="AlphaFoldDB" id="A0A2K8MKV8"/>
<evidence type="ECO:0000256" key="4">
    <source>
        <dbReference type="SAM" id="MobiDB-lite"/>
    </source>
</evidence>
<dbReference type="InterPro" id="IPR036388">
    <property type="entry name" value="WH-like_DNA-bd_sf"/>
</dbReference>
<evidence type="ECO:0000256" key="3">
    <source>
        <dbReference type="ARBA" id="ARBA00023163"/>
    </source>
</evidence>
<keyword evidence="7" id="KW-1185">Reference proteome</keyword>